<evidence type="ECO:0000256" key="8">
    <source>
        <dbReference type="ARBA" id="ARBA00023170"/>
    </source>
</evidence>
<evidence type="ECO:0000259" key="13">
    <source>
        <dbReference type="PROSITE" id="PS50227"/>
    </source>
</evidence>
<dbReference type="SUPFAM" id="SSF111418">
    <property type="entry name" value="Hormone receptor domain"/>
    <property type="match status" value="1"/>
</dbReference>
<dbReference type="GO" id="GO:0016520">
    <property type="term" value="F:growth hormone-releasing hormone receptor activity"/>
    <property type="evidence" value="ECO:0007669"/>
    <property type="project" value="TreeGrafter"/>
</dbReference>
<dbReference type="GO" id="GO:0017046">
    <property type="term" value="F:peptide hormone binding"/>
    <property type="evidence" value="ECO:0007669"/>
    <property type="project" value="TreeGrafter"/>
</dbReference>
<dbReference type="Gene3D" id="4.10.1240.10">
    <property type="entry name" value="GPCR, family 2, extracellular hormone receptor domain"/>
    <property type="match status" value="1"/>
</dbReference>
<feature type="transmembrane region" description="Helical" evidence="12">
    <location>
        <begin position="104"/>
        <end position="127"/>
    </location>
</feature>
<evidence type="ECO:0000256" key="1">
    <source>
        <dbReference type="ARBA" id="ARBA00004651"/>
    </source>
</evidence>
<dbReference type="GO" id="GO:0007166">
    <property type="term" value="P:cell surface receptor signaling pathway"/>
    <property type="evidence" value="ECO:0007669"/>
    <property type="project" value="InterPro"/>
</dbReference>
<evidence type="ECO:0000259" key="14">
    <source>
        <dbReference type="PROSITE" id="PS50261"/>
    </source>
</evidence>
<reference evidence="16" key="2">
    <citation type="journal article" date="2007" name="PLoS Biol.">
        <title>Survey sequencing and comparative analysis of the elephant shark (Callorhinchus milii) genome.</title>
        <authorList>
            <person name="Venkatesh B."/>
            <person name="Kirkness E.F."/>
            <person name="Loh Y.H."/>
            <person name="Halpern A.L."/>
            <person name="Lee A.P."/>
            <person name="Johnson J."/>
            <person name="Dandona N."/>
            <person name="Viswanathan L.D."/>
            <person name="Tay A."/>
            <person name="Venter J.C."/>
            <person name="Strausberg R.L."/>
            <person name="Brenner S."/>
        </authorList>
    </citation>
    <scope>NUCLEOTIDE SEQUENCE [LARGE SCALE GENOMIC DNA]</scope>
</reference>
<feature type="transmembrane region" description="Helical" evidence="12">
    <location>
        <begin position="296"/>
        <end position="316"/>
    </location>
</feature>
<protein>
    <recommendedName>
        <fullName evidence="17">Vasoactive intestinal peptide receptor 2</fullName>
    </recommendedName>
</protein>
<evidence type="ECO:0000256" key="12">
    <source>
        <dbReference type="SAM" id="Phobius"/>
    </source>
</evidence>
<evidence type="ECO:0000256" key="9">
    <source>
        <dbReference type="ARBA" id="ARBA00023180"/>
    </source>
</evidence>
<dbReference type="GO" id="GO:0005886">
    <property type="term" value="C:plasma membrane"/>
    <property type="evidence" value="ECO:0007669"/>
    <property type="project" value="UniProtKB-SubCell"/>
</dbReference>
<keyword evidence="8" id="KW-0675">Receptor</keyword>
<keyword evidence="9" id="KW-0325">Glycoprotein</keyword>
<evidence type="ECO:0000256" key="5">
    <source>
        <dbReference type="ARBA" id="ARBA00022989"/>
    </source>
</evidence>
<feature type="domain" description="G-protein coupled receptors family 2 profile 1" evidence="13">
    <location>
        <begin position="28"/>
        <end position="89"/>
    </location>
</feature>
<dbReference type="GO" id="GO:0008528">
    <property type="term" value="F:G protein-coupled peptide receptor activity"/>
    <property type="evidence" value="ECO:0007669"/>
    <property type="project" value="TreeGrafter"/>
</dbReference>
<evidence type="ECO:0000313" key="16">
    <source>
        <dbReference type="Proteomes" id="UP000314986"/>
    </source>
</evidence>
<feature type="transmembrane region" description="Helical" evidence="12">
    <location>
        <begin position="180"/>
        <end position="208"/>
    </location>
</feature>
<dbReference type="PROSITE" id="PS50227">
    <property type="entry name" value="G_PROTEIN_RECEP_F2_3"/>
    <property type="match status" value="1"/>
</dbReference>
<keyword evidence="3" id="KW-1003">Cell membrane</keyword>
<evidence type="ECO:0000256" key="2">
    <source>
        <dbReference type="ARBA" id="ARBA00005314"/>
    </source>
</evidence>
<dbReference type="Pfam" id="PF00002">
    <property type="entry name" value="7tm_2"/>
    <property type="match status" value="2"/>
</dbReference>
<comment type="similarity">
    <text evidence="2">Belongs to the G-protein coupled receptor 2 family.</text>
</comment>
<dbReference type="InterPro" id="IPR017983">
    <property type="entry name" value="GPCR_2_secretin-like_CS"/>
</dbReference>
<keyword evidence="16" id="KW-1185">Reference proteome</keyword>
<keyword evidence="4 12" id="KW-0812">Transmembrane</keyword>
<reference evidence="15" key="5">
    <citation type="submission" date="2025-09" db="UniProtKB">
        <authorList>
            <consortium name="Ensembl"/>
        </authorList>
    </citation>
    <scope>IDENTIFICATION</scope>
</reference>
<dbReference type="Ensembl" id="ENSCMIT00000007090.1">
    <property type="protein sequence ID" value="ENSCMIP00000006875.1"/>
    <property type="gene ID" value="ENSCMIG00000003846.1"/>
</dbReference>
<keyword evidence="7 12" id="KW-0472">Membrane</keyword>
<evidence type="ECO:0000256" key="10">
    <source>
        <dbReference type="ARBA" id="ARBA00023224"/>
    </source>
</evidence>
<dbReference type="InterPro" id="IPR050332">
    <property type="entry name" value="GPCR_2"/>
</dbReference>
<evidence type="ECO:0000256" key="11">
    <source>
        <dbReference type="SAM" id="MobiDB-lite"/>
    </source>
</evidence>
<dbReference type="GO" id="GO:0007189">
    <property type="term" value="P:adenylate cyclase-activating G protein-coupled receptor signaling pathway"/>
    <property type="evidence" value="ECO:0007669"/>
    <property type="project" value="TreeGrafter"/>
</dbReference>
<reference evidence="16" key="1">
    <citation type="journal article" date="2006" name="Science">
        <title>Ancient noncoding elements conserved in the human genome.</title>
        <authorList>
            <person name="Venkatesh B."/>
            <person name="Kirkness E.F."/>
            <person name="Loh Y.H."/>
            <person name="Halpern A.L."/>
            <person name="Lee A.P."/>
            <person name="Johnson J."/>
            <person name="Dandona N."/>
            <person name="Viswanathan L.D."/>
            <person name="Tay A."/>
            <person name="Venter J.C."/>
            <person name="Strausberg R.L."/>
            <person name="Brenner S."/>
        </authorList>
    </citation>
    <scope>NUCLEOTIDE SEQUENCE [LARGE SCALE GENOMIC DNA]</scope>
</reference>
<dbReference type="PANTHER" id="PTHR45620">
    <property type="entry name" value="PDF RECEPTOR-LIKE PROTEIN-RELATED"/>
    <property type="match status" value="1"/>
</dbReference>
<feature type="domain" description="G-protein coupled receptors family 2 profile 2" evidence="14">
    <location>
        <begin position="102"/>
        <end position="317"/>
    </location>
</feature>
<feature type="transmembrane region" description="Helical" evidence="12">
    <location>
        <begin position="265"/>
        <end position="284"/>
    </location>
</feature>
<dbReference type="Proteomes" id="UP000314986">
    <property type="component" value="Unassembled WGS sequence"/>
</dbReference>
<evidence type="ECO:0000256" key="6">
    <source>
        <dbReference type="ARBA" id="ARBA00023040"/>
    </source>
</evidence>
<dbReference type="GO" id="GO:0008284">
    <property type="term" value="P:positive regulation of cell population proliferation"/>
    <property type="evidence" value="ECO:0007669"/>
    <property type="project" value="TreeGrafter"/>
</dbReference>
<feature type="region of interest" description="Disordered" evidence="11">
    <location>
        <begin position="375"/>
        <end position="405"/>
    </location>
</feature>
<feature type="transmembrane region" description="Helical" evidence="12">
    <location>
        <begin position="228"/>
        <end position="245"/>
    </location>
</feature>
<dbReference type="InterPro" id="IPR001879">
    <property type="entry name" value="GPCR_2_extracellular_dom"/>
</dbReference>
<evidence type="ECO:0000256" key="7">
    <source>
        <dbReference type="ARBA" id="ARBA00023136"/>
    </source>
</evidence>
<dbReference type="PROSITE" id="PS00649">
    <property type="entry name" value="G_PROTEIN_RECEP_F2_1"/>
    <property type="match status" value="1"/>
</dbReference>
<keyword evidence="10" id="KW-0807">Transducer</keyword>
<dbReference type="PROSITE" id="PS50261">
    <property type="entry name" value="G_PROTEIN_RECEP_F2_4"/>
    <property type="match status" value="1"/>
</dbReference>
<dbReference type="InterPro" id="IPR000832">
    <property type="entry name" value="GPCR_2_secretin-like"/>
</dbReference>
<sequence length="405" mass="44806">LTPPPPPPSHSTLYINVTCVASCVSPGCRKLWDGVVCWPHAPRGATVNVSCPAIFSHFTANTGSVSRNCTRRGWSKVFPAYLSACIVDDDLPTDEVSYFGTIKVIYTVGHSASLLVLTAAVIILLLFRRLHCTRNYIHIQLFITFILRGVSVFVKDAVLFGDGDIDHCTFSTAGCKTSVVFCYFCVMANHFWLLVEGLYLNSLLLASFTHSLRSGISQVFSWESPSHFLPQVNFVLFFNIIRILFQKLNPREIHMVNSSQYRRLVKSTLLLIPLFGVHYIICAFPPDHVVHAVKLYLDLCIGSFQGFIVGVLYCFLNQEVSGPVYCPAILTRNKLRPPHLTSSGPGSTWLPVTQRVHFKILSLSCSIPFHSPAPPSLPPSDLLTPPNPPPGQLSAATPEILERSP</sequence>
<accession>A0A4W3GV49</accession>
<comment type="subcellular location">
    <subcellularLocation>
        <location evidence="1">Cell membrane</location>
        <topology evidence="1">Multi-pass membrane protein</topology>
    </subcellularLocation>
</comment>
<evidence type="ECO:0008006" key="17">
    <source>
        <dbReference type="Google" id="ProtNLM"/>
    </source>
</evidence>
<dbReference type="InterPro" id="IPR017981">
    <property type="entry name" value="GPCR_2-like_7TM"/>
</dbReference>
<evidence type="ECO:0000256" key="4">
    <source>
        <dbReference type="ARBA" id="ARBA00022692"/>
    </source>
</evidence>
<proteinExistence type="inferred from homology"/>
<name>A0A4W3GV49_CALMI</name>
<dbReference type="PANTHER" id="PTHR45620:SF14">
    <property type="entry name" value="GROWTH HORMONE-RELEASING HORMONE RECEPTOR"/>
    <property type="match status" value="1"/>
</dbReference>
<dbReference type="Gene3D" id="1.20.1070.10">
    <property type="entry name" value="Rhodopsin 7-helix transmembrane proteins"/>
    <property type="match status" value="1"/>
</dbReference>
<dbReference type="InterPro" id="IPR003288">
    <property type="entry name" value="GPCR_2_GHRH_rcpt"/>
</dbReference>
<dbReference type="PROSITE" id="PS00650">
    <property type="entry name" value="G_PROTEIN_RECEP_F2_2"/>
    <property type="match status" value="1"/>
</dbReference>
<dbReference type="AlphaFoldDB" id="A0A4W3GV49"/>
<keyword evidence="6" id="KW-0297">G-protein coupled receptor</keyword>
<dbReference type="InterPro" id="IPR036445">
    <property type="entry name" value="GPCR_2_extracell_dom_sf"/>
</dbReference>
<organism evidence="15 16">
    <name type="scientific">Callorhinchus milii</name>
    <name type="common">Ghost shark</name>
    <dbReference type="NCBI Taxonomy" id="7868"/>
    <lineage>
        <taxon>Eukaryota</taxon>
        <taxon>Metazoa</taxon>
        <taxon>Chordata</taxon>
        <taxon>Craniata</taxon>
        <taxon>Vertebrata</taxon>
        <taxon>Chondrichthyes</taxon>
        <taxon>Holocephali</taxon>
        <taxon>Chimaeriformes</taxon>
        <taxon>Callorhinchidae</taxon>
        <taxon>Callorhinchus</taxon>
    </lineage>
</organism>
<dbReference type="Pfam" id="PF02793">
    <property type="entry name" value="HRM"/>
    <property type="match status" value="1"/>
</dbReference>
<dbReference type="GO" id="GO:0019838">
    <property type="term" value="F:growth factor binding"/>
    <property type="evidence" value="ECO:0007669"/>
    <property type="project" value="TreeGrafter"/>
</dbReference>
<dbReference type="SMART" id="SM00008">
    <property type="entry name" value="HormR"/>
    <property type="match status" value="1"/>
</dbReference>
<evidence type="ECO:0000313" key="15">
    <source>
        <dbReference type="Ensembl" id="ENSCMIP00000006875.1"/>
    </source>
</evidence>
<keyword evidence="5 12" id="KW-1133">Transmembrane helix</keyword>
<dbReference type="GeneTree" id="ENSGT00940000159858"/>
<dbReference type="PRINTS" id="PR00249">
    <property type="entry name" value="GPCRSECRETIN"/>
</dbReference>
<reference evidence="16" key="3">
    <citation type="journal article" date="2014" name="Nature">
        <title>Elephant shark genome provides unique insights into gnathostome evolution.</title>
        <authorList>
            <consortium name="International Elephant Shark Genome Sequencing Consortium"/>
            <person name="Venkatesh B."/>
            <person name="Lee A.P."/>
            <person name="Ravi V."/>
            <person name="Maurya A.K."/>
            <person name="Lian M.M."/>
            <person name="Swann J.B."/>
            <person name="Ohta Y."/>
            <person name="Flajnik M.F."/>
            <person name="Sutoh Y."/>
            <person name="Kasahara M."/>
            <person name="Hoon S."/>
            <person name="Gangu V."/>
            <person name="Roy S.W."/>
            <person name="Irimia M."/>
            <person name="Korzh V."/>
            <person name="Kondrychyn I."/>
            <person name="Lim Z.W."/>
            <person name="Tay B.H."/>
            <person name="Tohari S."/>
            <person name="Kong K.W."/>
            <person name="Ho S."/>
            <person name="Lorente-Galdos B."/>
            <person name="Quilez J."/>
            <person name="Marques-Bonet T."/>
            <person name="Raney B.J."/>
            <person name="Ingham P.W."/>
            <person name="Tay A."/>
            <person name="Hillier L.W."/>
            <person name="Minx P."/>
            <person name="Boehm T."/>
            <person name="Wilson R.K."/>
            <person name="Brenner S."/>
            <person name="Warren W.C."/>
        </authorList>
    </citation>
    <scope>NUCLEOTIDE SEQUENCE [LARGE SCALE GENOMIC DNA]</scope>
</reference>
<evidence type="ECO:0000256" key="3">
    <source>
        <dbReference type="ARBA" id="ARBA00022475"/>
    </source>
</evidence>
<dbReference type="PRINTS" id="PR01352">
    <property type="entry name" value="GHRHRECEPTOR"/>
</dbReference>
<reference evidence="15" key="4">
    <citation type="submission" date="2025-08" db="UniProtKB">
        <authorList>
            <consortium name="Ensembl"/>
        </authorList>
    </citation>
    <scope>IDENTIFICATION</scope>
</reference>